<comment type="caution">
    <text evidence="2">The sequence shown here is derived from an EMBL/GenBank/DDBJ whole genome shotgun (WGS) entry which is preliminary data.</text>
</comment>
<organism evidence="2 3">
    <name type="scientific">Floridaenema aerugineum BLCC-F46</name>
    <dbReference type="NCBI Taxonomy" id="3153654"/>
    <lineage>
        <taxon>Bacteria</taxon>
        <taxon>Bacillati</taxon>
        <taxon>Cyanobacteriota</taxon>
        <taxon>Cyanophyceae</taxon>
        <taxon>Oscillatoriophycideae</taxon>
        <taxon>Aerosakkonematales</taxon>
        <taxon>Aerosakkonemataceae</taxon>
        <taxon>Floridanema</taxon>
        <taxon>Floridanema aerugineum</taxon>
    </lineage>
</organism>
<name>A0ABV4XEJ8_9CYAN</name>
<dbReference type="PANTHER" id="PTHR43464:SF91">
    <property type="entry name" value="SLL0487 PROTEIN"/>
    <property type="match status" value="1"/>
</dbReference>
<sequence>MEKQVSEIEKIRQQFDAAPYPRIPLDQYPTDMKYLTLYNMVTAYYLRYQKVVETEGKLILDAGCGSGFKSLALAVANPGARIVGVDLSEQSANLSRERLKYHGFSNVEFHALSIYDLPKLGMEFDYIHCDETLYLLPDILAGLKAMKAVLKPEGIIRTNLHSRNQRRQFFTAQKLFKMLGFMEETPGPLEMEQARETMKSLKDGVTLKANTWRPEMENNDEWFCANYLLQGDRGYTIPETFEALRNTDLEFISMVHRQKWDLLDLFQDPNNLPTALGITLPELSLEEQLHLYEILHPIHRLIDFWCGHPNVSTPRQPVMEWTDSDWEKALVHLHPSLKVPPVKQEMLNCISKVKMLELANYLPFIKETTLLMDSTVVACILPLFDQPQSLKSLVQRWLQIRPLDPITLQPSDPNQASMLLKQMFTTLEEIGLILLEPQSAKD</sequence>
<proteinExistence type="predicted"/>
<protein>
    <submittedName>
        <fullName evidence="2">Class I SAM-dependent methyltransferase</fullName>
        <ecNumber evidence="2">2.1.1.-</ecNumber>
    </submittedName>
</protein>
<keyword evidence="2" id="KW-0489">Methyltransferase</keyword>
<dbReference type="EMBL" id="JBHFNQ010000219">
    <property type="protein sequence ID" value="MFB2881227.1"/>
    <property type="molecule type" value="Genomic_DNA"/>
</dbReference>
<dbReference type="Pfam" id="PF13847">
    <property type="entry name" value="Methyltransf_31"/>
    <property type="match status" value="1"/>
</dbReference>
<dbReference type="Gene3D" id="3.40.50.150">
    <property type="entry name" value="Vaccinia Virus protein VP39"/>
    <property type="match status" value="1"/>
</dbReference>
<evidence type="ECO:0000313" key="2">
    <source>
        <dbReference type="EMBL" id="MFB2881227.1"/>
    </source>
</evidence>
<dbReference type="GO" id="GO:0032259">
    <property type="term" value="P:methylation"/>
    <property type="evidence" value="ECO:0007669"/>
    <property type="project" value="UniProtKB-KW"/>
</dbReference>
<keyword evidence="3" id="KW-1185">Reference proteome</keyword>
<reference evidence="2 3" key="1">
    <citation type="submission" date="2024-09" db="EMBL/GenBank/DDBJ databases">
        <title>Floridaenema gen nov. (Aerosakkonemataceae, Aerosakkonematales ord. nov., Cyanobacteria) from benthic tropical and subtropical fresh waters, with the description of four new species.</title>
        <authorList>
            <person name="Moretto J.A."/>
            <person name="Berthold D.E."/>
            <person name="Lefler F.W."/>
            <person name="Huang I.-S."/>
            <person name="Laughinghouse H. IV."/>
        </authorList>
    </citation>
    <scope>NUCLEOTIDE SEQUENCE [LARGE SCALE GENOMIC DNA]</scope>
    <source>
        <strain evidence="2 3">BLCC-F46</strain>
    </source>
</reference>
<dbReference type="EC" id="2.1.1.-" evidence="2"/>
<evidence type="ECO:0000313" key="3">
    <source>
        <dbReference type="Proteomes" id="UP001576774"/>
    </source>
</evidence>
<gene>
    <name evidence="2" type="ORF">ACE1CC_30620</name>
</gene>
<dbReference type="RefSeq" id="WP_413274211.1">
    <property type="nucleotide sequence ID" value="NZ_JBHFNQ010000219.1"/>
</dbReference>
<feature type="domain" description="Methyltransferase" evidence="1">
    <location>
        <begin position="55"/>
        <end position="171"/>
    </location>
</feature>
<dbReference type="PANTHER" id="PTHR43464">
    <property type="entry name" value="METHYLTRANSFERASE"/>
    <property type="match status" value="1"/>
</dbReference>
<dbReference type="CDD" id="cd02440">
    <property type="entry name" value="AdoMet_MTases"/>
    <property type="match status" value="1"/>
</dbReference>
<accession>A0ABV4XEJ8</accession>
<dbReference type="GO" id="GO:0008168">
    <property type="term" value="F:methyltransferase activity"/>
    <property type="evidence" value="ECO:0007669"/>
    <property type="project" value="UniProtKB-KW"/>
</dbReference>
<dbReference type="Proteomes" id="UP001576774">
    <property type="component" value="Unassembled WGS sequence"/>
</dbReference>
<dbReference type="SUPFAM" id="SSF53335">
    <property type="entry name" value="S-adenosyl-L-methionine-dependent methyltransferases"/>
    <property type="match status" value="1"/>
</dbReference>
<dbReference type="InterPro" id="IPR029063">
    <property type="entry name" value="SAM-dependent_MTases_sf"/>
</dbReference>
<evidence type="ECO:0000259" key="1">
    <source>
        <dbReference type="Pfam" id="PF13847"/>
    </source>
</evidence>
<keyword evidence="2" id="KW-0808">Transferase</keyword>
<dbReference type="InterPro" id="IPR025714">
    <property type="entry name" value="Methyltranfer_dom"/>
</dbReference>